<keyword evidence="1" id="KW-1133">Transmembrane helix</keyword>
<name>A0ABS4FTU8_9BACL</name>
<dbReference type="EMBL" id="JAGGKG010000012">
    <property type="protein sequence ID" value="MBP1905996.1"/>
    <property type="molecule type" value="Genomic_DNA"/>
</dbReference>
<dbReference type="InterPro" id="IPR021354">
    <property type="entry name" value="DUF2975"/>
</dbReference>
<feature type="transmembrane region" description="Helical" evidence="1">
    <location>
        <begin position="119"/>
        <end position="142"/>
    </location>
</feature>
<dbReference type="Pfam" id="PF11188">
    <property type="entry name" value="DUF2975"/>
    <property type="match status" value="1"/>
</dbReference>
<feature type="transmembrane region" description="Helical" evidence="1">
    <location>
        <begin position="9"/>
        <end position="30"/>
    </location>
</feature>
<organism evidence="2 3">
    <name type="scientific">Paenibacillus turicensis</name>
    <dbReference type="NCBI Taxonomy" id="160487"/>
    <lineage>
        <taxon>Bacteria</taxon>
        <taxon>Bacillati</taxon>
        <taxon>Bacillota</taxon>
        <taxon>Bacilli</taxon>
        <taxon>Bacillales</taxon>
        <taxon>Paenibacillaceae</taxon>
        <taxon>Paenibacillus</taxon>
    </lineage>
</organism>
<reference evidence="2 3" key="1">
    <citation type="submission" date="2021-03" db="EMBL/GenBank/DDBJ databases">
        <title>Genomic Encyclopedia of Type Strains, Phase IV (KMG-IV): sequencing the most valuable type-strain genomes for metagenomic binning, comparative biology and taxonomic classification.</title>
        <authorList>
            <person name="Goeker M."/>
        </authorList>
    </citation>
    <scope>NUCLEOTIDE SEQUENCE [LARGE SCALE GENOMIC DNA]</scope>
    <source>
        <strain evidence="2 3">DSM 14349</strain>
    </source>
</reference>
<proteinExistence type="predicted"/>
<evidence type="ECO:0000256" key="1">
    <source>
        <dbReference type="SAM" id="Phobius"/>
    </source>
</evidence>
<evidence type="ECO:0000313" key="2">
    <source>
        <dbReference type="EMBL" id="MBP1905996.1"/>
    </source>
</evidence>
<keyword evidence="3" id="KW-1185">Reference proteome</keyword>
<dbReference type="Proteomes" id="UP001519272">
    <property type="component" value="Unassembled WGS sequence"/>
</dbReference>
<dbReference type="RefSeq" id="WP_245251438.1">
    <property type="nucleotide sequence ID" value="NZ_JAGGKG010000012.1"/>
</dbReference>
<keyword evidence="1" id="KW-0472">Membrane</keyword>
<feature type="transmembrane region" description="Helical" evidence="1">
    <location>
        <begin position="45"/>
        <end position="73"/>
    </location>
</feature>
<sequence length="160" mass="17886">MFAIKRETVFLKVIVFLLALPIFALCIWIVPRIGSDLAEAYPDFWVYFLMGSAYGSALVYFAALYQALQLLSYIDKNNAFSHESVRALKLIRNYAFIISVLYLIASPFLYFIADQEDAPGIIAFGLIIILASTTIGVFAAVLKTLLKNAIDMKAENELTI</sequence>
<protein>
    <submittedName>
        <fullName evidence="2">RDD family membrane protein YckC</fullName>
    </submittedName>
</protein>
<accession>A0ABS4FTU8</accession>
<feature type="transmembrane region" description="Helical" evidence="1">
    <location>
        <begin position="94"/>
        <end position="113"/>
    </location>
</feature>
<gene>
    <name evidence="2" type="ORF">J2Z32_002645</name>
</gene>
<comment type="caution">
    <text evidence="2">The sequence shown here is derived from an EMBL/GenBank/DDBJ whole genome shotgun (WGS) entry which is preliminary data.</text>
</comment>
<keyword evidence="1" id="KW-0812">Transmembrane</keyword>
<evidence type="ECO:0000313" key="3">
    <source>
        <dbReference type="Proteomes" id="UP001519272"/>
    </source>
</evidence>